<keyword evidence="2" id="KW-1185">Reference proteome</keyword>
<reference evidence="2" key="1">
    <citation type="journal article" date="2019" name="Int. J. Syst. Evol. Microbiol.">
        <title>The Global Catalogue of Microorganisms (GCM) 10K type strain sequencing project: providing services to taxonomists for standard genome sequencing and annotation.</title>
        <authorList>
            <consortium name="The Broad Institute Genomics Platform"/>
            <consortium name="The Broad Institute Genome Sequencing Center for Infectious Disease"/>
            <person name="Wu L."/>
            <person name="Ma J."/>
        </authorList>
    </citation>
    <scope>NUCLEOTIDE SEQUENCE [LARGE SCALE GENOMIC DNA]</scope>
    <source>
        <strain evidence="2">CCUG 62982</strain>
    </source>
</reference>
<dbReference type="EMBL" id="JBHTJG010000009">
    <property type="protein sequence ID" value="MFD0947828.1"/>
    <property type="molecule type" value="Genomic_DNA"/>
</dbReference>
<evidence type="ECO:0000313" key="1">
    <source>
        <dbReference type="EMBL" id="MFD0947828.1"/>
    </source>
</evidence>
<organism evidence="1 2">
    <name type="scientific">Sphingomonas canadensis</name>
    <dbReference type="NCBI Taxonomy" id="1219257"/>
    <lineage>
        <taxon>Bacteria</taxon>
        <taxon>Pseudomonadati</taxon>
        <taxon>Pseudomonadota</taxon>
        <taxon>Alphaproteobacteria</taxon>
        <taxon>Sphingomonadales</taxon>
        <taxon>Sphingomonadaceae</taxon>
        <taxon>Sphingomonas</taxon>
    </lineage>
</organism>
<dbReference type="Proteomes" id="UP001596977">
    <property type="component" value="Unassembled WGS sequence"/>
</dbReference>
<name>A0ABW3H8T5_9SPHN</name>
<accession>A0ABW3H8T5</accession>
<comment type="caution">
    <text evidence="1">The sequence shown here is derived from an EMBL/GenBank/DDBJ whole genome shotgun (WGS) entry which is preliminary data.</text>
</comment>
<dbReference type="RefSeq" id="WP_264945575.1">
    <property type="nucleotide sequence ID" value="NZ_JAPDRA010000009.1"/>
</dbReference>
<gene>
    <name evidence="1" type="ORF">ACFQ1E_15910</name>
</gene>
<sequence>MILPIILLAMLAPSPAPQDSEAWKKEYNVLVDRRQGYLDKMKAEEGAAKTAATQEEGCAHLKNAIGYTRLAQVDARDGWDLADEHGETFYADVSRRMFSMLVELEKRYLDAHRTFCGGDPKFD</sequence>
<evidence type="ECO:0000313" key="2">
    <source>
        <dbReference type="Proteomes" id="UP001596977"/>
    </source>
</evidence>
<protein>
    <submittedName>
        <fullName evidence="1">Uncharacterized protein</fullName>
    </submittedName>
</protein>
<proteinExistence type="predicted"/>